<evidence type="ECO:0000256" key="7">
    <source>
        <dbReference type="ARBA" id="ARBA00023004"/>
    </source>
</evidence>
<dbReference type="SMART" id="SM00564">
    <property type="entry name" value="PQQ"/>
    <property type="match status" value="6"/>
</dbReference>
<evidence type="ECO:0000256" key="1">
    <source>
        <dbReference type="ARBA" id="ARBA00001931"/>
    </source>
</evidence>
<evidence type="ECO:0000256" key="5">
    <source>
        <dbReference type="ARBA" id="ARBA00022729"/>
    </source>
</evidence>
<evidence type="ECO:0000256" key="8">
    <source>
        <dbReference type="PROSITE-ProRule" id="PRU00433"/>
    </source>
</evidence>
<evidence type="ECO:0000313" key="11">
    <source>
        <dbReference type="Proteomes" id="UP001161390"/>
    </source>
</evidence>
<keyword evidence="7 8" id="KW-0408">Iron</keyword>
<dbReference type="InterPro" id="IPR011047">
    <property type="entry name" value="Quinoprotein_ADH-like_sf"/>
</dbReference>
<evidence type="ECO:0000256" key="3">
    <source>
        <dbReference type="ARBA" id="ARBA00022617"/>
    </source>
</evidence>
<dbReference type="EMBL" id="BSNJ01000005">
    <property type="protein sequence ID" value="GLQ21379.1"/>
    <property type="molecule type" value="Genomic_DNA"/>
</dbReference>
<dbReference type="PANTHER" id="PTHR32303">
    <property type="entry name" value="QUINOPROTEIN ALCOHOL DEHYDROGENASE (CYTOCHROME C)"/>
    <property type="match status" value="1"/>
</dbReference>
<reference evidence="10" key="1">
    <citation type="journal article" date="2014" name="Int. J. Syst. Evol. Microbiol.">
        <title>Complete genome of a new Firmicutes species belonging to the dominant human colonic microbiota ('Ruminococcus bicirculans') reveals two chromosomes and a selective capacity to utilize plant glucans.</title>
        <authorList>
            <consortium name="NISC Comparative Sequencing Program"/>
            <person name="Wegmann U."/>
            <person name="Louis P."/>
            <person name="Goesmann A."/>
            <person name="Henrissat B."/>
            <person name="Duncan S.H."/>
            <person name="Flint H.J."/>
        </authorList>
    </citation>
    <scope>NUCLEOTIDE SEQUENCE</scope>
    <source>
        <strain evidence="10">NBRC 108216</strain>
    </source>
</reference>
<keyword evidence="4 8" id="KW-0479">Metal-binding</keyword>
<keyword evidence="6" id="KW-0560">Oxidoreductase</keyword>
<evidence type="ECO:0000256" key="4">
    <source>
        <dbReference type="ARBA" id="ARBA00022723"/>
    </source>
</evidence>
<evidence type="ECO:0000256" key="2">
    <source>
        <dbReference type="ARBA" id="ARBA00008156"/>
    </source>
</evidence>
<dbReference type="SUPFAM" id="SSF50998">
    <property type="entry name" value="Quinoprotein alcohol dehydrogenase-like"/>
    <property type="match status" value="1"/>
</dbReference>
<comment type="cofactor">
    <cofactor evidence="1">
        <name>pyrroloquinoline quinone</name>
        <dbReference type="ChEBI" id="CHEBI:58442"/>
    </cofactor>
</comment>
<dbReference type="PROSITE" id="PS51007">
    <property type="entry name" value="CYTC"/>
    <property type="match status" value="1"/>
</dbReference>
<dbReference type="InterPro" id="IPR036909">
    <property type="entry name" value="Cyt_c-like_dom_sf"/>
</dbReference>
<accession>A0ABQ5V1E8</accession>
<keyword evidence="3 8" id="KW-0349">Heme</keyword>
<dbReference type="PANTHER" id="PTHR32303:SF10">
    <property type="entry name" value="OUTER MEMBRANE PROTEIN ASSEMBLY FACTOR BAMB"/>
    <property type="match status" value="1"/>
</dbReference>
<dbReference type="Pfam" id="PF13360">
    <property type="entry name" value="PQQ_2"/>
    <property type="match status" value="1"/>
</dbReference>
<dbReference type="SUPFAM" id="SSF46626">
    <property type="entry name" value="Cytochrome c"/>
    <property type="match status" value="1"/>
</dbReference>
<sequence>MAEAGPSIDAMIQAERKKLRVDHPGRQLYIEHCADCHAGGANEAPTREAIAMQGSEAIVRSLAFGVMQSQAAHLSPIERRDIAEYLGDPTAESAIDNVQANLCEGSFDPGMTVWERWGADARNHRYAPHSDLDREEIASLELKWAFGFPGAARARSQPAATTTTLFTGSQSGLVYALDRQTGCIRWAFAAQAEVRTSPSLQSGPDGRAERLYFADFDANVYALDVATGEAIWTVSVKDHPAGTSTGSPVLHEGRLFVPMSSLEVVDAYTPEYECCTFRGGVTALDVETGDTLWRMYTVPEAQERGTNSVGARQFGPSGAPVWNPPTIDADRGLLYFGTGENYSSPATEMSDSIIAVSMETGAIAWVTQTIEGDAWNAACGPYGTQVNCPEEDGPDFDFGAPPILVTDSDGRDILLAGQKSGMIYGLDPDDGGRLLWERRKGMGGFNGGIHWGMAVKDDRLYVGIADTPGNRFAVGENRQGMHVKDIRTNETVWSVLEPDLCDEPTHYCRTAVSAPPTVTDTAVFASTLNGIAKAYDIETGETLWSYNTLRDFDTVNGISARGGSIDSAGLVAVGDQLITNSGYDKFGQIPGNVLLVFGPRRDAE</sequence>
<keyword evidence="5" id="KW-0732">Signal</keyword>
<keyword evidence="11" id="KW-1185">Reference proteome</keyword>
<dbReference type="Proteomes" id="UP001161390">
    <property type="component" value="Unassembled WGS sequence"/>
</dbReference>
<comment type="similarity">
    <text evidence="2">Belongs to the bacterial PQQ dehydrogenase family.</text>
</comment>
<dbReference type="InterPro" id="IPR018391">
    <property type="entry name" value="PQQ_b-propeller_rpt"/>
</dbReference>
<dbReference type="InterPro" id="IPR002372">
    <property type="entry name" value="PQQ_rpt_dom"/>
</dbReference>
<dbReference type="Gene3D" id="1.10.760.10">
    <property type="entry name" value="Cytochrome c-like domain"/>
    <property type="match status" value="1"/>
</dbReference>
<dbReference type="Pfam" id="PF13442">
    <property type="entry name" value="Cytochrome_CBB3"/>
    <property type="match status" value="1"/>
</dbReference>
<reference evidence="10" key="2">
    <citation type="submission" date="2023-01" db="EMBL/GenBank/DDBJ databases">
        <title>Draft genome sequence of Algimonas porphyrae strain NBRC 108216.</title>
        <authorList>
            <person name="Sun Q."/>
            <person name="Mori K."/>
        </authorList>
    </citation>
    <scope>NUCLEOTIDE SEQUENCE</scope>
    <source>
        <strain evidence="10">NBRC 108216</strain>
    </source>
</reference>
<proteinExistence type="inferred from homology"/>
<dbReference type="Pfam" id="PF01011">
    <property type="entry name" value="PQQ"/>
    <property type="match status" value="1"/>
</dbReference>
<comment type="caution">
    <text evidence="10">The sequence shown here is derived from an EMBL/GenBank/DDBJ whole genome shotgun (WGS) entry which is preliminary data.</text>
</comment>
<dbReference type="InterPro" id="IPR009056">
    <property type="entry name" value="Cyt_c-like_dom"/>
</dbReference>
<gene>
    <name evidence="10" type="ORF">GCM10007854_23340</name>
</gene>
<dbReference type="Gene3D" id="2.140.10.10">
    <property type="entry name" value="Quinoprotein alcohol dehydrogenase-like superfamily"/>
    <property type="match status" value="2"/>
</dbReference>
<organism evidence="10 11">
    <name type="scientific">Algimonas porphyrae</name>
    <dbReference type="NCBI Taxonomy" id="1128113"/>
    <lineage>
        <taxon>Bacteria</taxon>
        <taxon>Pseudomonadati</taxon>
        <taxon>Pseudomonadota</taxon>
        <taxon>Alphaproteobacteria</taxon>
        <taxon>Maricaulales</taxon>
        <taxon>Robiginitomaculaceae</taxon>
        <taxon>Algimonas</taxon>
    </lineage>
</organism>
<feature type="domain" description="Cytochrome c" evidence="9">
    <location>
        <begin position="20"/>
        <end position="90"/>
    </location>
</feature>
<evidence type="ECO:0000259" key="9">
    <source>
        <dbReference type="PROSITE" id="PS51007"/>
    </source>
</evidence>
<name>A0ABQ5V1E8_9PROT</name>
<evidence type="ECO:0000313" key="10">
    <source>
        <dbReference type="EMBL" id="GLQ21379.1"/>
    </source>
</evidence>
<evidence type="ECO:0000256" key="6">
    <source>
        <dbReference type="ARBA" id="ARBA00023002"/>
    </source>
</evidence>
<protein>
    <submittedName>
        <fullName evidence="10">Cytochrome CBB3</fullName>
    </submittedName>
</protein>